<gene>
    <name evidence="1" type="ORF">RhiirC2_792660</name>
</gene>
<name>A0A2N1MGV8_9GLOM</name>
<accession>A0A2N1MGV8</accession>
<dbReference type="AlphaFoldDB" id="A0A2N1MGV8"/>
<evidence type="ECO:0000313" key="2">
    <source>
        <dbReference type="Proteomes" id="UP000233469"/>
    </source>
</evidence>
<dbReference type="Proteomes" id="UP000233469">
    <property type="component" value="Unassembled WGS sequence"/>
</dbReference>
<dbReference type="VEuPathDB" id="FungiDB:RhiirFUN_013606"/>
<sequence>MVFDENANQSPISHQSVTNQLPIRHQSVTNQLPISYLIDDRLVPDFSLFDLCKLDKQDNAAAYQTFYSANLKQCLTHEFQVKEGMEGFAIYLFIMGEIVNCYLNRNISPIERIRMVTTGYFFLYLWHFHIETLSQKYPNFISIKQNFLANQSFTIFTSLCESMLTLDKLYLWPNNKQISKTIHHSHRFARDLAEYAGMIQPSNISIDINASQIFIESHEIDISSCSINEQFHNNEEEYDLTSAISEASSEMKRIIEINDNEEQEPNEIAQPPDNLYTLNGGDNDFEFLYNQRKIHEAYCSKPLERKFKIVGTNSRITEELSAIQSNMASHFVAYFTKNENPEQRFSRKSKKLNKKIVKENLIEIPNIVTANITEEFPLLKRDYVFVQYGSQVCIGQVEALYFEAYNHHCYADKPIKDLNDISYISLHSHSTI</sequence>
<comment type="caution">
    <text evidence="1">The sequence shown here is derived from an EMBL/GenBank/DDBJ whole genome shotgun (WGS) entry which is preliminary data.</text>
</comment>
<reference evidence="1 2" key="1">
    <citation type="submission" date="2016-04" db="EMBL/GenBank/DDBJ databases">
        <title>Genome analyses suggest a sexual origin of heterokaryosis in a supposedly ancient asexual fungus.</title>
        <authorList>
            <person name="Ropars J."/>
            <person name="Sedzielewska K."/>
            <person name="Noel J."/>
            <person name="Charron P."/>
            <person name="Farinelli L."/>
            <person name="Marton T."/>
            <person name="Kruger M."/>
            <person name="Pelin A."/>
            <person name="Brachmann A."/>
            <person name="Corradi N."/>
        </authorList>
    </citation>
    <scope>NUCLEOTIDE SEQUENCE [LARGE SCALE GENOMIC DNA]</scope>
    <source>
        <strain evidence="1 2">C2</strain>
    </source>
</reference>
<evidence type="ECO:0000313" key="1">
    <source>
        <dbReference type="EMBL" id="PKK60878.1"/>
    </source>
</evidence>
<proteinExistence type="predicted"/>
<reference evidence="1 2" key="2">
    <citation type="submission" date="2017-10" db="EMBL/GenBank/DDBJ databases">
        <title>Extensive intraspecific genome diversity in a model arbuscular mycorrhizal fungus.</title>
        <authorList>
            <person name="Chen E.C.H."/>
            <person name="Morin E."/>
            <person name="Baudet D."/>
            <person name="Noel J."/>
            <person name="Ndikumana S."/>
            <person name="Charron P."/>
            <person name="St-Onge C."/>
            <person name="Giorgi J."/>
            <person name="Grigoriev I.V."/>
            <person name="Roux C."/>
            <person name="Martin F.M."/>
            <person name="Corradi N."/>
        </authorList>
    </citation>
    <scope>NUCLEOTIDE SEQUENCE [LARGE SCALE GENOMIC DNA]</scope>
    <source>
        <strain evidence="1 2">C2</strain>
    </source>
</reference>
<protein>
    <submittedName>
        <fullName evidence="1">Uncharacterized protein</fullName>
    </submittedName>
</protein>
<organism evidence="1 2">
    <name type="scientific">Rhizophagus irregularis</name>
    <dbReference type="NCBI Taxonomy" id="588596"/>
    <lineage>
        <taxon>Eukaryota</taxon>
        <taxon>Fungi</taxon>
        <taxon>Fungi incertae sedis</taxon>
        <taxon>Mucoromycota</taxon>
        <taxon>Glomeromycotina</taxon>
        <taxon>Glomeromycetes</taxon>
        <taxon>Glomerales</taxon>
        <taxon>Glomeraceae</taxon>
        <taxon>Rhizophagus</taxon>
    </lineage>
</organism>
<dbReference type="VEuPathDB" id="FungiDB:RhiirA1_467911"/>
<dbReference type="EMBL" id="LLXL01002424">
    <property type="protein sequence ID" value="PKK60878.1"/>
    <property type="molecule type" value="Genomic_DNA"/>
</dbReference>
<dbReference type="VEuPathDB" id="FungiDB:FUN_009858"/>